<organism evidence="2 3">
    <name type="scientific">Haloplanus ruber</name>
    <dbReference type="NCBI Taxonomy" id="869892"/>
    <lineage>
        <taxon>Archaea</taxon>
        <taxon>Methanobacteriati</taxon>
        <taxon>Methanobacteriota</taxon>
        <taxon>Stenosarchaea group</taxon>
        <taxon>Halobacteria</taxon>
        <taxon>Halobacteriales</taxon>
        <taxon>Haloferacaceae</taxon>
        <taxon>Haloplanus</taxon>
    </lineage>
</organism>
<dbReference type="EMBL" id="JBHUDL010000009">
    <property type="protein sequence ID" value="MFD1633204.1"/>
    <property type="molecule type" value="Genomic_DNA"/>
</dbReference>
<keyword evidence="3" id="KW-1185">Reference proteome</keyword>
<feature type="transmembrane region" description="Helical" evidence="1">
    <location>
        <begin position="12"/>
        <end position="29"/>
    </location>
</feature>
<keyword evidence="1" id="KW-0812">Transmembrane</keyword>
<evidence type="ECO:0000313" key="3">
    <source>
        <dbReference type="Proteomes" id="UP001597075"/>
    </source>
</evidence>
<comment type="caution">
    <text evidence="2">The sequence shown here is derived from an EMBL/GenBank/DDBJ whole genome shotgun (WGS) entry which is preliminary data.</text>
</comment>
<name>A0ABD6CWG5_9EURY</name>
<feature type="transmembrane region" description="Helical" evidence="1">
    <location>
        <begin position="36"/>
        <end position="53"/>
    </location>
</feature>
<dbReference type="Proteomes" id="UP001597075">
    <property type="component" value="Unassembled WGS sequence"/>
</dbReference>
<keyword evidence="1" id="KW-1133">Transmembrane helix</keyword>
<gene>
    <name evidence="2" type="ORF">ACFSBJ_05580</name>
</gene>
<sequence>MSTVFETFGAQTTVVLIVALIGLIPVILYRQKTPRWFVLAYGFLFVAAFATNFENVLLPTALNLTEHFVGNLGAGVAFAVAAYTYRRQHIDTEGTGGEA</sequence>
<reference evidence="2 3" key="1">
    <citation type="journal article" date="2019" name="Int. J. Syst. Evol. Microbiol.">
        <title>The Global Catalogue of Microorganisms (GCM) 10K type strain sequencing project: providing services to taxonomists for standard genome sequencing and annotation.</title>
        <authorList>
            <consortium name="The Broad Institute Genomics Platform"/>
            <consortium name="The Broad Institute Genome Sequencing Center for Infectious Disease"/>
            <person name="Wu L."/>
            <person name="Ma J."/>
        </authorList>
    </citation>
    <scope>NUCLEOTIDE SEQUENCE [LARGE SCALE GENOMIC DNA]</scope>
    <source>
        <strain evidence="2 3">CGMCC 1.10594</strain>
    </source>
</reference>
<proteinExistence type="predicted"/>
<dbReference type="AlphaFoldDB" id="A0ABD6CWG5"/>
<dbReference type="RefSeq" id="WP_379823426.1">
    <property type="nucleotide sequence ID" value="NZ_JBHUDL010000009.1"/>
</dbReference>
<protein>
    <recommendedName>
        <fullName evidence="4">DUF3593 domain-containing protein</fullName>
    </recommendedName>
</protein>
<feature type="transmembrane region" description="Helical" evidence="1">
    <location>
        <begin position="68"/>
        <end position="85"/>
    </location>
</feature>
<evidence type="ECO:0008006" key="4">
    <source>
        <dbReference type="Google" id="ProtNLM"/>
    </source>
</evidence>
<evidence type="ECO:0000313" key="2">
    <source>
        <dbReference type="EMBL" id="MFD1633204.1"/>
    </source>
</evidence>
<accession>A0ABD6CWG5</accession>
<keyword evidence="1" id="KW-0472">Membrane</keyword>
<evidence type="ECO:0000256" key="1">
    <source>
        <dbReference type="SAM" id="Phobius"/>
    </source>
</evidence>